<gene>
    <name evidence="1" type="ORF">COLO4_06253</name>
</gene>
<evidence type="ECO:0000313" key="1">
    <source>
        <dbReference type="EMBL" id="OMP08636.1"/>
    </source>
</evidence>
<keyword evidence="2" id="KW-1185">Reference proteome</keyword>
<protein>
    <submittedName>
        <fullName evidence="1">Uncharacterized protein</fullName>
    </submittedName>
</protein>
<evidence type="ECO:0000313" key="2">
    <source>
        <dbReference type="Proteomes" id="UP000187203"/>
    </source>
</evidence>
<sequence>MTHIDSPPSSFGPTKPLKDIWDQPKYTALPFQPLQIYTQISWVK</sequence>
<reference evidence="2" key="1">
    <citation type="submission" date="2013-09" db="EMBL/GenBank/DDBJ databases">
        <title>Corchorus olitorius genome sequencing.</title>
        <authorList>
            <person name="Alam M."/>
            <person name="Haque M.S."/>
            <person name="Islam M.S."/>
            <person name="Emdad E.M."/>
            <person name="Islam M.M."/>
            <person name="Ahmed B."/>
            <person name="Halim A."/>
            <person name="Hossen Q.M.M."/>
            <person name="Hossain M.Z."/>
            <person name="Ahmed R."/>
            <person name="Khan M.M."/>
            <person name="Islam R."/>
            <person name="Rashid M.M."/>
            <person name="Khan S.A."/>
            <person name="Rahman M.S."/>
            <person name="Alam M."/>
            <person name="Yahiya A.S."/>
            <person name="Khan M.S."/>
            <person name="Azam M.S."/>
            <person name="Haque T."/>
            <person name="Lashkar M.Z.H."/>
            <person name="Akhand A.I."/>
            <person name="Morshed G."/>
            <person name="Roy S."/>
            <person name="Uddin K.S."/>
            <person name="Rabeya T."/>
            <person name="Hossain A.S."/>
            <person name="Chowdhury A."/>
            <person name="Snigdha A.R."/>
            <person name="Mortoza M.S."/>
            <person name="Matin S.A."/>
            <person name="Hoque S.M.E."/>
            <person name="Islam M.K."/>
            <person name="Roy D.K."/>
            <person name="Haider R."/>
            <person name="Moosa M.M."/>
            <person name="Elias S.M."/>
            <person name="Hasan A.M."/>
            <person name="Jahan S."/>
            <person name="Shafiuddin M."/>
            <person name="Mahmood N."/>
            <person name="Shommy N.S."/>
        </authorList>
    </citation>
    <scope>NUCLEOTIDE SEQUENCE [LARGE SCALE GENOMIC DNA]</scope>
    <source>
        <strain evidence="2">cv. O-4</strain>
    </source>
</reference>
<dbReference type="EMBL" id="AWUE01012658">
    <property type="protein sequence ID" value="OMP08636.1"/>
    <property type="molecule type" value="Genomic_DNA"/>
</dbReference>
<organism evidence="1 2">
    <name type="scientific">Corchorus olitorius</name>
    <dbReference type="NCBI Taxonomy" id="93759"/>
    <lineage>
        <taxon>Eukaryota</taxon>
        <taxon>Viridiplantae</taxon>
        <taxon>Streptophyta</taxon>
        <taxon>Embryophyta</taxon>
        <taxon>Tracheophyta</taxon>
        <taxon>Spermatophyta</taxon>
        <taxon>Magnoliopsida</taxon>
        <taxon>eudicotyledons</taxon>
        <taxon>Gunneridae</taxon>
        <taxon>Pentapetalae</taxon>
        <taxon>rosids</taxon>
        <taxon>malvids</taxon>
        <taxon>Malvales</taxon>
        <taxon>Malvaceae</taxon>
        <taxon>Grewioideae</taxon>
        <taxon>Apeibeae</taxon>
        <taxon>Corchorus</taxon>
    </lineage>
</organism>
<accession>A0A1R3KNH8</accession>
<dbReference type="AlphaFoldDB" id="A0A1R3KNH8"/>
<proteinExistence type="predicted"/>
<comment type="caution">
    <text evidence="1">The sequence shown here is derived from an EMBL/GenBank/DDBJ whole genome shotgun (WGS) entry which is preliminary data.</text>
</comment>
<name>A0A1R3KNH8_9ROSI</name>
<dbReference type="Proteomes" id="UP000187203">
    <property type="component" value="Unassembled WGS sequence"/>
</dbReference>